<gene>
    <name evidence="3" type="ORF">GCM10022262_36710</name>
</gene>
<dbReference type="EMBL" id="BAABBA010000025">
    <property type="protein sequence ID" value="GAA3509770.1"/>
    <property type="molecule type" value="Genomic_DNA"/>
</dbReference>
<proteinExistence type="predicted"/>
<protein>
    <recommendedName>
        <fullName evidence="5">VCBS repeat-containing protein</fullName>
    </recommendedName>
</protein>
<name>A0ABP6UL09_9MICO</name>
<feature type="compositionally biased region" description="Pro residues" evidence="1">
    <location>
        <begin position="519"/>
        <end position="545"/>
    </location>
</feature>
<comment type="caution">
    <text evidence="3">The sequence shown here is derived from an EMBL/GenBank/DDBJ whole genome shotgun (WGS) entry which is preliminary data.</text>
</comment>
<evidence type="ECO:0000256" key="1">
    <source>
        <dbReference type="SAM" id="MobiDB-lite"/>
    </source>
</evidence>
<evidence type="ECO:0008006" key="5">
    <source>
        <dbReference type="Google" id="ProtNLM"/>
    </source>
</evidence>
<feature type="region of interest" description="Disordered" evidence="1">
    <location>
        <begin position="510"/>
        <end position="550"/>
    </location>
</feature>
<reference evidence="4" key="1">
    <citation type="journal article" date="2019" name="Int. J. Syst. Evol. Microbiol.">
        <title>The Global Catalogue of Microorganisms (GCM) 10K type strain sequencing project: providing services to taxonomists for standard genome sequencing and annotation.</title>
        <authorList>
            <consortium name="The Broad Institute Genomics Platform"/>
            <consortium name="The Broad Institute Genome Sequencing Center for Infectious Disease"/>
            <person name="Wu L."/>
            <person name="Ma J."/>
        </authorList>
    </citation>
    <scope>NUCLEOTIDE SEQUENCE [LARGE SCALE GENOMIC DNA]</scope>
    <source>
        <strain evidence="4">JCM 17459</strain>
    </source>
</reference>
<dbReference type="Proteomes" id="UP001499841">
    <property type="component" value="Unassembled WGS sequence"/>
</dbReference>
<evidence type="ECO:0000313" key="4">
    <source>
        <dbReference type="Proteomes" id="UP001499841"/>
    </source>
</evidence>
<organism evidence="3 4">
    <name type="scientific">Georgenia daeguensis</name>
    <dbReference type="NCBI Taxonomy" id="908355"/>
    <lineage>
        <taxon>Bacteria</taxon>
        <taxon>Bacillati</taxon>
        <taxon>Actinomycetota</taxon>
        <taxon>Actinomycetes</taxon>
        <taxon>Micrococcales</taxon>
        <taxon>Bogoriellaceae</taxon>
        <taxon>Georgenia</taxon>
    </lineage>
</organism>
<accession>A0ABP6UL09</accession>
<feature type="signal peptide" evidence="2">
    <location>
        <begin position="1"/>
        <end position="16"/>
    </location>
</feature>
<keyword evidence="2" id="KW-0732">Signal</keyword>
<evidence type="ECO:0000256" key="2">
    <source>
        <dbReference type="SAM" id="SignalP"/>
    </source>
</evidence>
<sequence>MLAGAVALAMSPAAGAAAATAGDLPAAAPEITGAEGTVTVLSDRTDGGDASLWWTWTAPATGTYRFYTHGSEMDTVLTVHADGAGGAPLVTNDDDGDVSTSLVTFDAEAGDVHAVEVVAASDEPGLVSLTWHAGGAEAVAPAVEPESSGLTASATTAEQLTAARIVEGSATISSTVNTGEKPQSKTWKYAGTWWAVLPNADGTWVWRHDGGSWTNVYRLSGDTTLRADVKVYEGIVHVLLHGGSSKLVSLQYDSANRTYQPWGRRTSATPLDMAGSETATIDIDSTGRMWLAYDTSSAVRVQYSQAPYSTFSGPVTLETGIDDDDIAVVTAMSGGVGVMWSDQKRDHFGFRFHPNSSAPDSWAAPEYPGSAYAASNGAGFADDHINLAAASDGTLYAVVKTSYDDSAHPDLGLLVRRPGGAWDRFYEVSGNGTRGVVQLNEADKTLHVVYTNAINFDDIRVRESSTSSISFGSAETVFSGSFNNPTSTKDRWTGDLMVLAADAGNEVHTALVSSSAPAPQEPPPTEPTDPPTDPADPQEPPPPAPADYGFFLTNGWTSTADHHFVYGRFSDQVLIGDWDDDGQDTITVRRGAGYYVNNTLGGGSADEVVIYGTATDTVLVGDWDGDGVDTLAVRRGNAYHIRNDLASGPADKVVNYGRATDTVLVGDWDGDGEDTLGVRRGNTYYLKNSISGGTADRVVTYGRATDVVLTGDWDGDGDDTLGVRRGSTYYIKNSISGGTADRVVTYGRATDEVYVGDWDADGDDTLGLRRQP</sequence>
<dbReference type="SUPFAM" id="SSF69318">
    <property type="entry name" value="Integrin alpha N-terminal domain"/>
    <property type="match status" value="1"/>
</dbReference>
<evidence type="ECO:0000313" key="3">
    <source>
        <dbReference type="EMBL" id="GAA3509770.1"/>
    </source>
</evidence>
<feature type="chain" id="PRO_5046021047" description="VCBS repeat-containing protein" evidence="2">
    <location>
        <begin position="17"/>
        <end position="772"/>
    </location>
</feature>
<keyword evidence="4" id="KW-1185">Reference proteome</keyword>
<dbReference type="InterPro" id="IPR028994">
    <property type="entry name" value="Integrin_alpha_N"/>
</dbReference>